<feature type="transmembrane region" description="Helical" evidence="7">
    <location>
        <begin position="341"/>
        <end position="362"/>
    </location>
</feature>
<evidence type="ECO:0000256" key="4">
    <source>
        <dbReference type="ARBA" id="ARBA00022989"/>
    </source>
</evidence>
<evidence type="ECO:0000256" key="3">
    <source>
        <dbReference type="ARBA" id="ARBA00022692"/>
    </source>
</evidence>
<reference evidence="9 10" key="1">
    <citation type="submission" date="2018-03" db="EMBL/GenBank/DDBJ databases">
        <title>Genomic Encyclopedia of Type Strains, Phase III (KMG-III): the genomes of soil and plant-associated and newly described type strains.</title>
        <authorList>
            <person name="Whitman W."/>
        </authorList>
    </citation>
    <scope>NUCLEOTIDE SEQUENCE [LARGE SCALE GENOMIC DNA]</scope>
    <source>
        <strain evidence="9 10">CGMCC 1.07653</strain>
    </source>
</reference>
<evidence type="ECO:0000256" key="5">
    <source>
        <dbReference type="ARBA" id="ARBA00023136"/>
    </source>
</evidence>
<feature type="transmembrane region" description="Helical" evidence="7">
    <location>
        <begin position="374"/>
        <end position="393"/>
    </location>
</feature>
<feature type="transmembrane region" description="Helical" evidence="7">
    <location>
        <begin position="114"/>
        <end position="136"/>
    </location>
</feature>
<dbReference type="SUPFAM" id="SSF103473">
    <property type="entry name" value="MFS general substrate transporter"/>
    <property type="match status" value="1"/>
</dbReference>
<proteinExistence type="predicted"/>
<dbReference type="InterPro" id="IPR011701">
    <property type="entry name" value="MFS"/>
</dbReference>
<evidence type="ECO:0000259" key="8">
    <source>
        <dbReference type="PROSITE" id="PS50850"/>
    </source>
</evidence>
<feature type="transmembrane region" description="Helical" evidence="7">
    <location>
        <begin position="177"/>
        <end position="198"/>
    </location>
</feature>
<feature type="transmembrane region" description="Helical" evidence="7">
    <location>
        <begin position="247"/>
        <end position="272"/>
    </location>
</feature>
<feature type="transmembrane region" description="Helical" evidence="7">
    <location>
        <begin position="54"/>
        <end position="76"/>
    </location>
</feature>
<keyword evidence="5 7" id="KW-0472">Membrane</keyword>
<feature type="transmembrane region" description="Helical" evidence="7">
    <location>
        <begin position="16"/>
        <end position="34"/>
    </location>
</feature>
<dbReference type="PROSITE" id="PS50850">
    <property type="entry name" value="MFS"/>
    <property type="match status" value="1"/>
</dbReference>
<evidence type="ECO:0000313" key="10">
    <source>
        <dbReference type="Proteomes" id="UP000242310"/>
    </source>
</evidence>
<evidence type="ECO:0000256" key="2">
    <source>
        <dbReference type="ARBA" id="ARBA00022448"/>
    </source>
</evidence>
<feature type="transmembrane region" description="Helical" evidence="7">
    <location>
        <begin position="88"/>
        <end position="108"/>
    </location>
</feature>
<feature type="transmembrane region" description="Helical" evidence="7">
    <location>
        <begin position="148"/>
        <end position="171"/>
    </location>
</feature>
<feature type="domain" description="Major facilitator superfamily (MFS) profile" evidence="8">
    <location>
        <begin position="22"/>
        <end position="425"/>
    </location>
</feature>
<sequence length="427" mass="46601">MKGNQNKSSLIQRFPFFYGWVIVFMAAWAVFLSGPGQTYSVSIFIDAYVEEFGWSRSLISGLYSGATLASGMLMIFMGRLVDRFGQRWMSVAAGTMLGVACLFNSWIIGPVMMMFGFFMIRLFGQGVMELVPNTLIPQWFDAKRGRAFAFMEVGGFLSSAALPVLNVWLIASLGWAGAWQAWAVVLFVTYVPFALLLVRNRPEDYGITPDTGQPLRTHEDRTTAEEESSVTGAKDWTLHQAFKSRTFWGVLFCIGVPAMVNTGLTFHIVSILGEQGLTRGESAFILSLMAMIAFPLSFIAGFALEKWAVHRVFALVFVLEALAVLAIWFGGGFAAALTFGLLRGIAGGFGTLCIAMILPTYFGRRHLGSIKGAGMTTTVIASSLGPLPFGLAFDTFGGYTEILLVMLTFSLAAALVSWRNPGPKQTV</sequence>
<evidence type="ECO:0000256" key="1">
    <source>
        <dbReference type="ARBA" id="ARBA00004651"/>
    </source>
</evidence>
<dbReference type="InterPro" id="IPR036259">
    <property type="entry name" value="MFS_trans_sf"/>
</dbReference>
<evidence type="ECO:0000313" key="9">
    <source>
        <dbReference type="EMBL" id="PSL40820.1"/>
    </source>
</evidence>
<dbReference type="EMBL" id="PYAV01000022">
    <property type="protein sequence ID" value="PSL40820.1"/>
    <property type="molecule type" value="Genomic_DNA"/>
</dbReference>
<keyword evidence="2" id="KW-0813">Transport</keyword>
<gene>
    <name evidence="9" type="ORF">B0H94_12210</name>
</gene>
<dbReference type="PANTHER" id="PTHR11360:SF308">
    <property type="entry name" value="BLL3089 PROTEIN"/>
    <property type="match status" value="1"/>
</dbReference>
<name>A0A2P8H3Q0_9BACI</name>
<dbReference type="Gene3D" id="1.20.1250.20">
    <property type="entry name" value="MFS general substrate transporter like domains"/>
    <property type="match status" value="1"/>
</dbReference>
<keyword evidence="3 7" id="KW-0812">Transmembrane</keyword>
<dbReference type="Proteomes" id="UP000242310">
    <property type="component" value="Unassembled WGS sequence"/>
</dbReference>
<comment type="caution">
    <text evidence="9">The sequence shown here is derived from an EMBL/GenBank/DDBJ whole genome shotgun (WGS) entry which is preliminary data.</text>
</comment>
<dbReference type="InterPro" id="IPR050327">
    <property type="entry name" value="Proton-linked_MCT"/>
</dbReference>
<evidence type="ECO:0000256" key="6">
    <source>
        <dbReference type="SAM" id="MobiDB-lite"/>
    </source>
</evidence>
<feature type="region of interest" description="Disordered" evidence="6">
    <location>
        <begin position="208"/>
        <end position="229"/>
    </location>
</feature>
<dbReference type="GO" id="GO:0005886">
    <property type="term" value="C:plasma membrane"/>
    <property type="evidence" value="ECO:0007669"/>
    <property type="project" value="UniProtKB-SubCell"/>
</dbReference>
<feature type="transmembrane region" description="Helical" evidence="7">
    <location>
        <begin position="284"/>
        <end position="305"/>
    </location>
</feature>
<dbReference type="PANTHER" id="PTHR11360">
    <property type="entry name" value="MONOCARBOXYLATE TRANSPORTER"/>
    <property type="match status" value="1"/>
</dbReference>
<feature type="transmembrane region" description="Helical" evidence="7">
    <location>
        <begin position="399"/>
        <end position="418"/>
    </location>
</feature>
<evidence type="ECO:0000256" key="7">
    <source>
        <dbReference type="SAM" id="Phobius"/>
    </source>
</evidence>
<dbReference type="AlphaFoldDB" id="A0A2P8H3Q0"/>
<accession>A0A2P8H3Q0</accession>
<protein>
    <submittedName>
        <fullName evidence="9">Sugar phosphate permease</fullName>
    </submittedName>
</protein>
<organism evidence="9 10">
    <name type="scientific">Salsuginibacillus halophilus</name>
    <dbReference type="NCBI Taxonomy" id="517424"/>
    <lineage>
        <taxon>Bacteria</taxon>
        <taxon>Bacillati</taxon>
        <taxon>Bacillota</taxon>
        <taxon>Bacilli</taxon>
        <taxon>Bacillales</taxon>
        <taxon>Bacillaceae</taxon>
        <taxon>Salsuginibacillus</taxon>
    </lineage>
</organism>
<dbReference type="Pfam" id="PF07690">
    <property type="entry name" value="MFS_1"/>
    <property type="match status" value="1"/>
</dbReference>
<feature type="transmembrane region" description="Helical" evidence="7">
    <location>
        <begin position="312"/>
        <end position="335"/>
    </location>
</feature>
<dbReference type="InterPro" id="IPR020846">
    <property type="entry name" value="MFS_dom"/>
</dbReference>
<keyword evidence="10" id="KW-1185">Reference proteome</keyword>
<keyword evidence="4 7" id="KW-1133">Transmembrane helix</keyword>
<dbReference type="GO" id="GO:0022857">
    <property type="term" value="F:transmembrane transporter activity"/>
    <property type="evidence" value="ECO:0007669"/>
    <property type="project" value="InterPro"/>
</dbReference>
<comment type="subcellular location">
    <subcellularLocation>
        <location evidence="1">Cell membrane</location>
        <topology evidence="1">Multi-pass membrane protein</topology>
    </subcellularLocation>
</comment>
<dbReference type="RefSeq" id="WP_245894080.1">
    <property type="nucleotide sequence ID" value="NZ_PYAV01000022.1"/>
</dbReference>